<reference evidence="3" key="1">
    <citation type="submission" date="2011-11" db="EMBL/GenBank/DDBJ databases">
        <title>Decoding the brain transcriptome of the Eastern honeybee (Apis cerana) based on pyrosequencing.</title>
        <authorList>
            <person name="Sun L."/>
            <person name="Zheng H."/>
            <person name="Wang Y."/>
            <person name="Xie X."/>
            <person name="Zhu Y."/>
            <person name="Gu W."/>
            <person name="Wang S."/>
        </authorList>
    </citation>
    <scope>NUCLEOTIDE SEQUENCE</scope>
    <source>
        <tissue evidence="3">Brain</tissue>
    </source>
</reference>
<proteinExistence type="evidence at transcript level"/>
<name>V9IGN6_APICE</name>
<feature type="compositionally biased region" description="Low complexity" evidence="2">
    <location>
        <begin position="62"/>
        <end position="80"/>
    </location>
</feature>
<protein>
    <submittedName>
        <fullName evidence="3">Phosphoglycerate mutase family member 5</fullName>
    </submittedName>
</protein>
<keyword evidence="1" id="KW-0175">Coiled coil</keyword>
<organism evidence="3">
    <name type="scientific">Apis cerana</name>
    <name type="common">Indian honeybee</name>
    <dbReference type="NCBI Taxonomy" id="7461"/>
    <lineage>
        <taxon>Eukaryota</taxon>
        <taxon>Metazoa</taxon>
        <taxon>Ecdysozoa</taxon>
        <taxon>Arthropoda</taxon>
        <taxon>Hexapoda</taxon>
        <taxon>Insecta</taxon>
        <taxon>Pterygota</taxon>
        <taxon>Neoptera</taxon>
        <taxon>Endopterygota</taxon>
        <taxon>Hymenoptera</taxon>
        <taxon>Apocrita</taxon>
        <taxon>Aculeata</taxon>
        <taxon>Apoidea</taxon>
        <taxon>Anthophila</taxon>
        <taxon>Apidae</taxon>
        <taxon>Apis</taxon>
    </lineage>
</organism>
<dbReference type="EMBL" id="JR046833">
    <property type="protein sequence ID" value="AEY60263.1"/>
    <property type="molecule type" value="mRNA"/>
</dbReference>
<gene>
    <name evidence="3" type="ORF">ACCB08054</name>
</gene>
<evidence type="ECO:0000313" key="3">
    <source>
        <dbReference type="EMBL" id="AEY60263.1"/>
    </source>
</evidence>
<feature type="region of interest" description="Disordered" evidence="2">
    <location>
        <begin position="52"/>
        <end position="80"/>
    </location>
</feature>
<dbReference type="AlphaFoldDB" id="V9IGN6"/>
<evidence type="ECO:0000256" key="1">
    <source>
        <dbReference type="SAM" id="Coils"/>
    </source>
</evidence>
<accession>V9IGN6</accession>
<evidence type="ECO:0000256" key="2">
    <source>
        <dbReference type="SAM" id="MobiDB-lite"/>
    </source>
</evidence>
<feature type="coiled-coil region" evidence="1">
    <location>
        <begin position="101"/>
        <end position="194"/>
    </location>
</feature>
<sequence length="194" mass="23277">MSQPSITMKSKMQELNYKAQNCEDIKQDNNSICETNINQYVYHKDDLEISDTEDQTSNDETSNSYKNSQNNSKSQKNDNYNIKTLKYMKRYDNKEIDEYVNNCDNEKVTEYQENVEDLQETNGTIFKSELLKNRLLELEQEISIFRKENTALSMQRKKLHEDYKNLCKEYAQKEKNFEQNKKQVEERLQEEKKN</sequence>